<keyword evidence="2" id="KW-1185">Reference proteome</keyword>
<comment type="caution">
    <text evidence="1">The sequence shown here is derived from an EMBL/GenBank/DDBJ whole genome shotgun (WGS) entry which is preliminary data.</text>
</comment>
<evidence type="ECO:0000313" key="2">
    <source>
        <dbReference type="Proteomes" id="UP001374599"/>
    </source>
</evidence>
<evidence type="ECO:0000313" key="1">
    <source>
        <dbReference type="EMBL" id="GMQ63144.1"/>
    </source>
</evidence>
<protein>
    <submittedName>
        <fullName evidence="1">Uncharacterized protein</fullName>
    </submittedName>
</protein>
<organism evidence="1 2">
    <name type="scientific">Vallitalea maricola</name>
    <dbReference type="NCBI Taxonomy" id="3074433"/>
    <lineage>
        <taxon>Bacteria</taxon>
        <taxon>Bacillati</taxon>
        <taxon>Bacillota</taxon>
        <taxon>Clostridia</taxon>
        <taxon>Lachnospirales</taxon>
        <taxon>Vallitaleaceae</taxon>
        <taxon>Vallitalea</taxon>
    </lineage>
</organism>
<sequence length="221" mass="25919">MATKKKNKNKNNNNNNTKNDKNINNTIKKNNNDKTNIKNNKDIKKNTEIELSIKIGDKDMFYFMLGHVYSKLSSKITLLFSVVCLILFPISFLWKDTFMTLVLLFGALTYLVISPLMLYLQSKKQVATNPVFKEPIIYKINDEGFYVSQAGEWIEFLWENLYKVVQRKYNILFYISKDQAFIIPVRLIEDGKNIVKIKQIVSNKMDTSRYKFTQEKNEGKI</sequence>
<reference evidence="1" key="1">
    <citation type="submission" date="2023-09" db="EMBL/GenBank/DDBJ databases">
        <title>Vallitalea sediminicola and Vallitalea maricola sp. nov., anaerobic bacteria isolated from marine sediment.</title>
        <authorList>
            <person name="Hirano S."/>
            <person name="Maeda A."/>
            <person name="Terahara T."/>
            <person name="Mori K."/>
            <person name="Hamada M."/>
            <person name="Matsumoto R."/>
            <person name="Kobayashi T."/>
        </authorList>
    </citation>
    <scope>NUCLEOTIDE SEQUENCE</scope>
    <source>
        <strain evidence="1">AN17-2</strain>
    </source>
</reference>
<name>A0ACB5UKS7_9FIRM</name>
<gene>
    <name evidence="1" type="ORF">AN2V17_23770</name>
</gene>
<dbReference type="EMBL" id="BTPU01000035">
    <property type="protein sequence ID" value="GMQ63144.1"/>
    <property type="molecule type" value="Genomic_DNA"/>
</dbReference>
<dbReference type="Proteomes" id="UP001374599">
    <property type="component" value="Unassembled WGS sequence"/>
</dbReference>
<accession>A0ACB5UKS7</accession>
<proteinExistence type="predicted"/>